<dbReference type="GO" id="GO:0007095">
    <property type="term" value="P:mitotic G2 DNA damage checkpoint signaling"/>
    <property type="evidence" value="ECO:0007669"/>
    <property type="project" value="InterPro"/>
</dbReference>
<feature type="region of interest" description="Disordered" evidence="1">
    <location>
        <begin position="73"/>
        <end position="96"/>
    </location>
</feature>
<evidence type="ECO:0000313" key="2">
    <source>
        <dbReference type="EMBL" id="KAJ7367045.1"/>
    </source>
</evidence>
<reference evidence="2" key="1">
    <citation type="submission" date="2023-03" db="EMBL/GenBank/DDBJ databases">
        <title>Massive genome expansion in bonnet fungi (Mycena s.s.) driven by repeated elements and novel gene families across ecological guilds.</title>
        <authorList>
            <consortium name="Lawrence Berkeley National Laboratory"/>
            <person name="Harder C.B."/>
            <person name="Miyauchi S."/>
            <person name="Viragh M."/>
            <person name="Kuo A."/>
            <person name="Thoen E."/>
            <person name="Andreopoulos B."/>
            <person name="Lu D."/>
            <person name="Skrede I."/>
            <person name="Drula E."/>
            <person name="Henrissat B."/>
            <person name="Morin E."/>
            <person name="Kohler A."/>
            <person name="Barry K."/>
            <person name="LaButti K."/>
            <person name="Morin E."/>
            <person name="Salamov A."/>
            <person name="Lipzen A."/>
            <person name="Mereny Z."/>
            <person name="Hegedus B."/>
            <person name="Baldrian P."/>
            <person name="Stursova M."/>
            <person name="Weitz H."/>
            <person name="Taylor A."/>
            <person name="Grigoriev I.V."/>
            <person name="Nagy L.G."/>
            <person name="Martin F."/>
            <person name="Kauserud H."/>
        </authorList>
    </citation>
    <scope>NUCLEOTIDE SEQUENCE</scope>
    <source>
        <strain evidence="2">CBHHK002</strain>
    </source>
</reference>
<comment type="caution">
    <text evidence="2">The sequence shown here is derived from an EMBL/GenBank/DDBJ whole genome shotgun (WGS) entry which is preliminary data.</text>
</comment>
<feature type="region of interest" description="Disordered" evidence="1">
    <location>
        <begin position="378"/>
        <end position="456"/>
    </location>
</feature>
<feature type="compositionally biased region" description="Low complexity" evidence="1">
    <location>
        <begin position="378"/>
        <end position="388"/>
    </location>
</feature>
<dbReference type="PANTHER" id="PTHR12162:SF0">
    <property type="entry name" value="NIBRIN"/>
    <property type="match status" value="1"/>
</dbReference>
<evidence type="ECO:0000256" key="1">
    <source>
        <dbReference type="SAM" id="MobiDB-lite"/>
    </source>
</evidence>
<keyword evidence="3" id="KW-1185">Reference proteome</keyword>
<gene>
    <name evidence="2" type="ORF">DFH08DRAFT_836412</name>
</gene>
<proteinExistence type="predicted"/>
<dbReference type="InterPro" id="IPR040227">
    <property type="entry name" value="Nibrin-rel"/>
</dbReference>
<accession>A0AAD7AT46</accession>
<sequence>MWTLTAPFDGDTIDVVPDEKTKLLKPNTDYPVARKGVVLSLHMKKISRGPVDSGKPEQAYHGNFTVGNFTEEDVVDPTSRPTLNYTNNNTNNNTKNNKIASLKRGGEVHSVNPGQTFELLDGDILAIATRVSITVRWHPLCFYQRPAGEESNKLLASCAALGIHLVHLPGQHITHHLTDSFAATTSQALSLVSSAAFVNSGWLKEIARLGDLPLHSDPSTGLSLEQTFKLPPIITKYRPTFDEGLPSEQQAFKIWEPNEERMNMFSSYRFICVGEAKRQIDSEMRELLTRASGKIEVFDVKGGAEKWRGAISRAKAKAKQNLVPIADEEACEAAIGKDGWKKIVETTRVFGLGFFSHKDIIQAVVNADASVFSAPDLPDAAPSSSPLPNVIPNTLPDEGSLVPEPEEPKPDTPPPRKLTRRVSSRQASQEPKPDDDAPAPRRHLTRRAGAAGLPMITGLDDPSILLNSLPAMSSVVVQPAVADPSKPRARLKRRVGQSAPTENVETLISNAIMSGVEPETGEEPPLKKFKALFDASDPRRSGAETYVQESGAFDEDDLMLMDSIGSQTQQDSQDGGTRSTRSGRSAAALRAVPEEEEEETQMPVDSAPADAGKKRKERSFDGDDVEMAGVEEALNVASGSGNGPAAKKRAVQGNAVERAAPKPPSVATQPANVVKPTNAAKALAPKKSTGKKDAAGAASGKPDTDDTFLKAIASTKRGKKTEDDTDRDFNKLKISKSNLRGEDVDQRPEWELLESFGDESNLVGNFMVIQELEVFKVDKRPEKRAVGTDPRWEGKPDFKKFKKSTSIAALRKKTIELIISDENDTGGLGPEYWKTGNSQDHSDNDFGPTQARKTQPAKKTAPGPSRSKAKSQAMIIDSEEEAEIAPKEKTKRSKPPSKAEPAKKRTTRGASKAPETPAALFLDSDSDVKPNIMDNDDFDGGQTLQSSAEAAGPARRSTRPAASRKKAAPIIVDDDSDDGAVFTGFGKRKARR</sequence>
<feature type="compositionally biased region" description="Low complexity" evidence="1">
    <location>
        <begin position="84"/>
        <end position="96"/>
    </location>
</feature>
<feature type="region of interest" description="Disordered" evidence="1">
    <location>
        <begin position="537"/>
        <end position="725"/>
    </location>
</feature>
<feature type="compositionally biased region" description="Low complexity" evidence="1">
    <location>
        <begin position="562"/>
        <end position="577"/>
    </location>
</feature>
<feature type="compositionally biased region" description="Basic residues" evidence="1">
    <location>
        <begin position="956"/>
        <end position="967"/>
    </location>
</feature>
<organism evidence="2 3">
    <name type="scientific">Mycena albidolilacea</name>
    <dbReference type="NCBI Taxonomy" id="1033008"/>
    <lineage>
        <taxon>Eukaryota</taxon>
        <taxon>Fungi</taxon>
        <taxon>Dikarya</taxon>
        <taxon>Basidiomycota</taxon>
        <taxon>Agaricomycotina</taxon>
        <taxon>Agaricomycetes</taxon>
        <taxon>Agaricomycetidae</taxon>
        <taxon>Agaricales</taxon>
        <taxon>Marasmiineae</taxon>
        <taxon>Mycenaceae</taxon>
        <taxon>Mycena</taxon>
    </lineage>
</organism>
<dbReference type="GO" id="GO:0000724">
    <property type="term" value="P:double-strand break repair via homologous recombination"/>
    <property type="evidence" value="ECO:0007669"/>
    <property type="project" value="TreeGrafter"/>
</dbReference>
<name>A0AAD7AT46_9AGAR</name>
<dbReference type="Proteomes" id="UP001218218">
    <property type="component" value="Unassembled WGS sequence"/>
</dbReference>
<dbReference type="GO" id="GO:0003684">
    <property type="term" value="F:damaged DNA binding"/>
    <property type="evidence" value="ECO:0007669"/>
    <property type="project" value="TreeGrafter"/>
</dbReference>
<evidence type="ECO:0000313" key="3">
    <source>
        <dbReference type="Proteomes" id="UP001218218"/>
    </source>
</evidence>
<dbReference type="EMBL" id="JARIHO010000002">
    <property type="protein sequence ID" value="KAJ7367045.1"/>
    <property type="molecule type" value="Genomic_DNA"/>
</dbReference>
<dbReference type="AlphaFoldDB" id="A0AAD7AT46"/>
<dbReference type="PANTHER" id="PTHR12162">
    <property type="entry name" value="NIBRIN-RELATED"/>
    <property type="match status" value="1"/>
</dbReference>
<protein>
    <submittedName>
        <fullName evidence="2">Proline-rich protein</fullName>
    </submittedName>
</protein>
<feature type="region of interest" description="Disordered" evidence="1">
    <location>
        <begin position="818"/>
        <end position="992"/>
    </location>
</feature>
<dbReference type="GO" id="GO:0030870">
    <property type="term" value="C:Mre11 complex"/>
    <property type="evidence" value="ECO:0007669"/>
    <property type="project" value="InterPro"/>
</dbReference>